<evidence type="ECO:0000256" key="1">
    <source>
        <dbReference type="SAM" id="Phobius"/>
    </source>
</evidence>
<evidence type="ECO:0008006" key="4">
    <source>
        <dbReference type="Google" id="ProtNLM"/>
    </source>
</evidence>
<dbReference type="EMBL" id="CP046457">
    <property type="protein sequence ID" value="QGT98956.1"/>
    <property type="molecule type" value="Genomic_DNA"/>
</dbReference>
<organism evidence="2 3">
    <name type="scientific">Candidatus Syntrophocurvum alkaliphilum</name>
    <dbReference type="NCBI Taxonomy" id="2293317"/>
    <lineage>
        <taxon>Bacteria</taxon>
        <taxon>Bacillati</taxon>
        <taxon>Bacillota</taxon>
        <taxon>Clostridia</taxon>
        <taxon>Eubacteriales</taxon>
        <taxon>Syntrophomonadaceae</taxon>
        <taxon>Candidatus Syntrophocurvum</taxon>
    </lineage>
</organism>
<keyword evidence="3" id="KW-1185">Reference proteome</keyword>
<dbReference type="RefSeq" id="WP_156202899.1">
    <property type="nucleotide sequence ID" value="NZ_CP046457.1"/>
</dbReference>
<name>A0A6I6D6X4_9FIRM</name>
<evidence type="ECO:0000313" key="3">
    <source>
        <dbReference type="Proteomes" id="UP000426444"/>
    </source>
</evidence>
<dbReference type="Proteomes" id="UP000426444">
    <property type="component" value="Chromosome"/>
</dbReference>
<evidence type="ECO:0000313" key="2">
    <source>
        <dbReference type="EMBL" id="QGT98956.1"/>
    </source>
</evidence>
<accession>A0A6I6D6X4</accession>
<keyword evidence="1" id="KW-0472">Membrane</keyword>
<feature type="transmembrane region" description="Helical" evidence="1">
    <location>
        <begin position="27"/>
        <end position="45"/>
    </location>
</feature>
<gene>
    <name evidence="2" type="ORF">SYNTR_0363</name>
</gene>
<dbReference type="OrthoDB" id="1634070at2"/>
<sequence>MIEEWIRGSDDKEKTEKLPNMGKKSKYLLVLIISLGILALIWPMGKTPEEETTKIIDSTNIKQSSVETGNVKNELSRELEAILSQINGAGIVNVSLNLSSEGVKTYATNKRDERRETYETDNTGGDRKIIEENQTRDLAVSTGEALLLEKKSPEVVGVLVVAEGARSSVIKEKLTDVTSTLLNISPHQVRVVPRKGD</sequence>
<protein>
    <recommendedName>
        <fullName evidence="4">Stage III sporulation protein AG</fullName>
    </recommendedName>
</protein>
<dbReference type="AlphaFoldDB" id="A0A6I6D6X4"/>
<dbReference type="KEGG" id="salq:SYNTR_0363"/>
<keyword evidence="1" id="KW-1133">Transmembrane helix</keyword>
<keyword evidence="1" id="KW-0812">Transmembrane</keyword>
<proteinExistence type="predicted"/>
<reference evidence="3" key="1">
    <citation type="journal article" date="2019" name="Microbiology">
        <title>Complete Genome Sequence of an Uncultured Bacterium of the Candidate Phylum Bipolaricaulota.</title>
        <authorList>
            <person name="Kadnikov V.V."/>
            <person name="Mardanov A.V."/>
            <person name="Beletsky A.V."/>
            <person name="Frank Y.A."/>
            <person name="Karnachuk O.V."/>
            <person name="Ravin N.V."/>
        </authorList>
    </citation>
    <scope>NUCLEOTIDE SEQUENCE [LARGE SCALE GENOMIC DNA]</scope>
</reference>